<proteinExistence type="inferred from homology"/>
<evidence type="ECO:0000256" key="4">
    <source>
        <dbReference type="ARBA" id="ARBA00022833"/>
    </source>
</evidence>
<dbReference type="GO" id="GO:0006355">
    <property type="term" value="P:regulation of DNA-templated transcription"/>
    <property type="evidence" value="ECO:0007669"/>
    <property type="project" value="UniProtKB-UniRule"/>
</dbReference>
<dbReference type="STRING" id="4615.A0A199VTU8"/>
<dbReference type="GO" id="GO:0008270">
    <property type="term" value="F:zinc ion binding"/>
    <property type="evidence" value="ECO:0007669"/>
    <property type="project" value="UniProtKB-UniRule"/>
</dbReference>
<comment type="subcellular location">
    <subcellularLocation>
        <location evidence="6">Nucleus</location>
    </subcellularLocation>
</comment>
<keyword evidence="2 6" id="KW-0479">Metal-binding</keyword>
<dbReference type="SMART" id="SM00575">
    <property type="entry name" value="ZnF_PMZ"/>
    <property type="match status" value="1"/>
</dbReference>
<sequence>TSNYAKEVSLGSSATYFDKEHGESGFSGEAASGDDEGSENMLADSPTEEPIAEKKAASLGGNNNAELDGIQITLGEDGKIPKVGMVYALHEGFGVAVKKSSFTSYGLCRRLVLVCTRGGKGRANACYQSRPTAKTNCQAIVIAKLWGDGLLHLIEANLEHNHALNPSSARFLRCHRKMSGYVNKDLLKRGVSKFHLEEQLSKIYTLNIFKKFQDELKATVHCQVSLLKMDGSTSTFEVKDSDFTEGGSNMGRKSYKVVYDVIESEVQCYCGYFQFHGILCRHALSVFKFQQVHEIPSHYVLNRWRKNCKLLHASNHPLKDVVTNNQMERYDHLSMRCLRLVEISATSDQKYQFVMKLVSEVRKSLLDDKTCRELQQRLSPIARSAENGEDHFTSKMVVFDGKNNSNSLPAKRRGRPPKRRKETDAEAMLSQSSIGRSLLAFVEGELDPSMVPSDRSQNGAPHSSSIASHLGSNIRTNGGFDPMEEVNPNHLSFGSHFGLNANHQLHLGTQLHSGNTLQVLTSVWPTSSWKSIKDAVDISTNASGRAYTFWPEDRVLRKSLKVATRRRHLDHAALNIGLKSPRQPLSSSILFSQAQSNLKENVGCFRSHSRRRLFKIKHVTVDVGVGQQCPQISEE</sequence>
<comment type="function">
    <text evidence="6">Putative transcription activator involved in regulating light control of development.</text>
</comment>
<keyword evidence="6" id="KW-0539">Nucleus</keyword>
<dbReference type="PANTHER" id="PTHR31669">
    <property type="entry name" value="PROTEIN FAR1-RELATED SEQUENCE 10-RELATED"/>
    <property type="match status" value="1"/>
</dbReference>
<dbReference type="InterPro" id="IPR004330">
    <property type="entry name" value="FAR1_DNA_bnd_dom"/>
</dbReference>
<feature type="region of interest" description="Disordered" evidence="7">
    <location>
        <begin position="398"/>
        <end position="429"/>
    </location>
</feature>
<evidence type="ECO:0000256" key="2">
    <source>
        <dbReference type="ARBA" id="ARBA00022723"/>
    </source>
</evidence>
<feature type="region of interest" description="Disordered" evidence="7">
    <location>
        <begin position="15"/>
        <end position="50"/>
    </location>
</feature>
<dbReference type="Proteomes" id="UP000092600">
    <property type="component" value="Unassembled WGS sequence"/>
</dbReference>
<evidence type="ECO:0000256" key="3">
    <source>
        <dbReference type="ARBA" id="ARBA00022771"/>
    </source>
</evidence>
<keyword evidence="4 6" id="KW-0862">Zinc</keyword>
<feature type="region of interest" description="Disordered" evidence="7">
    <location>
        <begin position="448"/>
        <end position="482"/>
    </location>
</feature>
<name>A0A199VTU8_ANACO</name>
<evidence type="ECO:0000256" key="6">
    <source>
        <dbReference type="RuleBase" id="RU367018"/>
    </source>
</evidence>
<keyword evidence="3 5" id="KW-0863">Zinc-finger</keyword>
<dbReference type="InterPro" id="IPR006564">
    <property type="entry name" value="Znf_PMZ"/>
</dbReference>
<organism evidence="9 10">
    <name type="scientific">Ananas comosus</name>
    <name type="common">Pineapple</name>
    <name type="synonym">Ananas ananas</name>
    <dbReference type="NCBI Taxonomy" id="4615"/>
    <lineage>
        <taxon>Eukaryota</taxon>
        <taxon>Viridiplantae</taxon>
        <taxon>Streptophyta</taxon>
        <taxon>Embryophyta</taxon>
        <taxon>Tracheophyta</taxon>
        <taxon>Spermatophyta</taxon>
        <taxon>Magnoliopsida</taxon>
        <taxon>Liliopsida</taxon>
        <taxon>Poales</taxon>
        <taxon>Bromeliaceae</taxon>
        <taxon>Bromelioideae</taxon>
        <taxon>Ananas</taxon>
    </lineage>
</organism>
<dbReference type="EMBL" id="LSRQ01000888">
    <property type="protein sequence ID" value="OAY80351.1"/>
    <property type="molecule type" value="Genomic_DNA"/>
</dbReference>
<protein>
    <recommendedName>
        <fullName evidence="6">Protein FAR1-RELATED SEQUENCE</fullName>
    </recommendedName>
</protein>
<dbReference type="GO" id="GO:0005634">
    <property type="term" value="C:nucleus"/>
    <property type="evidence" value="ECO:0007669"/>
    <property type="project" value="UniProtKB-SubCell"/>
</dbReference>
<feature type="compositionally biased region" description="Basic residues" evidence="7">
    <location>
        <begin position="410"/>
        <end position="420"/>
    </location>
</feature>
<evidence type="ECO:0000259" key="8">
    <source>
        <dbReference type="PROSITE" id="PS50966"/>
    </source>
</evidence>
<feature type="domain" description="SWIM-type" evidence="8">
    <location>
        <begin position="255"/>
        <end position="291"/>
    </location>
</feature>
<feature type="non-terminal residue" evidence="9">
    <location>
        <position position="1"/>
    </location>
</feature>
<evidence type="ECO:0000313" key="9">
    <source>
        <dbReference type="EMBL" id="OAY80351.1"/>
    </source>
</evidence>
<comment type="similarity">
    <text evidence="1 6">Belongs to the FHY3/FAR1 family.</text>
</comment>
<dbReference type="PROSITE" id="PS50966">
    <property type="entry name" value="ZF_SWIM"/>
    <property type="match status" value="1"/>
</dbReference>
<dbReference type="InterPro" id="IPR031052">
    <property type="entry name" value="FHY3/FAR1"/>
</dbReference>
<gene>
    <name evidence="9" type="ORF">ACMD2_09080</name>
</gene>
<dbReference type="InterPro" id="IPR007527">
    <property type="entry name" value="Znf_SWIM"/>
</dbReference>
<dbReference type="AlphaFoldDB" id="A0A199VTU8"/>
<evidence type="ECO:0000256" key="7">
    <source>
        <dbReference type="SAM" id="MobiDB-lite"/>
    </source>
</evidence>
<feature type="compositionally biased region" description="Polar residues" evidence="7">
    <location>
        <begin position="454"/>
        <end position="476"/>
    </location>
</feature>
<dbReference type="PANTHER" id="PTHR31669:SF297">
    <property type="entry name" value="PROTEIN FAR1-RELATED SEQUENCE"/>
    <property type="match status" value="1"/>
</dbReference>
<reference evidence="9 10" key="1">
    <citation type="journal article" date="2016" name="DNA Res.">
        <title>The draft genome of MD-2 pineapple using hybrid error correction of long reads.</title>
        <authorList>
            <person name="Redwan R.M."/>
            <person name="Saidin A."/>
            <person name="Kumar S.V."/>
        </authorList>
    </citation>
    <scope>NUCLEOTIDE SEQUENCE [LARGE SCALE GENOMIC DNA]</scope>
    <source>
        <strain evidence="10">cv. MD2</strain>
        <tissue evidence="9">Leaf</tissue>
    </source>
</reference>
<evidence type="ECO:0000256" key="5">
    <source>
        <dbReference type="PROSITE-ProRule" id="PRU00325"/>
    </source>
</evidence>
<accession>A0A199VTU8</accession>
<evidence type="ECO:0000256" key="1">
    <source>
        <dbReference type="ARBA" id="ARBA00005889"/>
    </source>
</evidence>
<comment type="caution">
    <text evidence="9">The sequence shown here is derived from an EMBL/GenBank/DDBJ whole genome shotgun (WGS) entry which is preliminary data.</text>
</comment>
<feature type="non-terminal residue" evidence="9">
    <location>
        <position position="635"/>
    </location>
</feature>
<evidence type="ECO:0000313" key="10">
    <source>
        <dbReference type="Proteomes" id="UP000092600"/>
    </source>
</evidence>
<dbReference type="Pfam" id="PF04434">
    <property type="entry name" value="SWIM"/>
    <property type="match status" value="1"/>
</dbReference>
<dbReference type="Pfam" id="PF03101">
    <property type="entry name" value="FAR1"/>
    <property type="match status" value="1"/>
</dbReference>